<dbReference type="GO" id="GO:0016491">
    <property type="term" value="F:oxidoreductase activity"/>
    <property type="evidence" value="ECO:0007669"/>
    <property type="project" value="UniProtKB-KW"/>
</dbReference>
<proteinExistence type="inferred from homology"/>
<dbReference type="EnsemblProtists" id="EOD17495">
    <property type="protein sequence ID" value="EOD17495"/>
    <property type="gene ID" value="EMIHUDRAFT_369980"/>
</dbReference>
<dbReference type="PaxDb" id="2903-EOD17495"/>
<feature type="domain" description="Fe2OG dioxygenase" evidence="2">
    <location>
        <begin position="162"/>
        <end position="290"/>
    </location>
</feature>
<evidence type="ECO:0000259" key="2">
    <source>
        <dbReference type="PROSITE" id="PS51471"/>
    </source>
</evidence>
<dbReference type="Gene3D" id="2.60.120.620">
    <property type="entry name" value="q2cbj1_9rhob like domain"/>
    <property type="match status" value="1"/>
</dbReference>
<keyword evidence="1" id="KW-0479">Metal-binding</keyword>
<dbReference type="PROSITE" id="PS51471">
    <property type="entry name" value="FE2OG_OXY"/>
    <property type="match status" value="1"/>
</dbReference>
<dbReference type="GeneID" id="17283697"/>
<evidence type="ECO:0000313" key="3">
    <source>
        <dbReference type="EnsemblProtists" id="EOD17495"/>
    </source>
</evidence>
<dbReference type="RefSeq" id="XP_005769924.1">
    <property type="nucleotide sequence ID" value="XM_005769867.1"/>
</dbReference>
<organism evidence="3 4">
    <name type="scientific">Emiliania huxleyi (strain CCMP1516)</name>
    <dbReference type="NCBI Taxonomy" id="280463"/>
    <lineage>
        <taxon>Eukaryota</taxon>
        <taxon>Haptista</taxon>
        <taxon>Haptophyta</taxon>
        <taxon>Prymnesiophyceae</taxon>
        <taxon>Isochrysidales</taxon>
        <taxon>Noelaerhabdaceae</taxon>
        <taxon>Emiliania</taxon>
    </lineage>
</organism>
<dbReference type="GO" id="GO:0046872">
    <property type="term" value="F:metal ion binding"/>
    <property type="evidence" value="ECO:0007669"/>
    <property type="project" value="UniProtKB-KW"/>
</dbReference>
<dbReference type="EnsemblProtists" id="EOD38428">
    <property type="protein sequence ID" value="EOD38428"/>
    <property type="gene ID" value="EMIHUDRAFT_361697"/>
</dbReference>
<dbReference type="eggNOG" id="ENOG502S0BF">
    <property type="taxonomic scope" value="Eukaryota"/>
</dbReference>
<reference evidence="4" key="1">
    <citation type="journal article" date="2013" name="Nature">
        <title>Pan genome of the phytoplankton Emiliania underpins its global distribution.</title>
        <authorList>
            <person name="Read B.A."/>
            <person name="Kegel J."/>
            <person name="Klute M.J."/>
            <person name="Kuo A."/>
            <person name="Lefebvre S.C."/>
            <person name="Maumus F."/>
            <person name="Mayer C."/>
            <person name="Miller J."/>
            <person name="Monier A."/>
            <person name="Salamov A."/>
            <person name="Young J."/>
            <person name="Aguilar M."/>
            <person name="Claverie J.M."/>
            <person name="Frickenhaus S."/>
            <person name="Gonzalez K."/>
            <person name="Herman E.K."/>
            <person name="Lin Y.C."/>
            <person name="Napier J."/>
            <person name="Ogata H."/>
            <person name="Sarno A.F."/>
            <person name="Shmutz J."/>
            <person name="Schroeder D."/>
            <person name="de Vargas C."/>
            <person name="Verret F."/>
            <person name="von Dassow P."/>
            <person name="Valentin K."/>
            <person name="Van de Peer Y."/>
            <person name="Wheeler G."/>
            <person name="Dacks J.B."/>
            <person name="Delwiche C.F."/>
            <person name="Dyhrman S.T."/>
            <person name="Glockner G."/>
            <person name="John U."/>
            <person name="Richards T."/>
            <person name="Worden A.Z."/>
            <person name="Zhang X."/>
            <person name="Grigoriev I.V."/>
            <person name="Allen A.E."/>
            <person name="Bidle K."/>
            <person name="Borodovsky M."/>
            <person name="Bowler C."/>
            <person name="Brownlee C."/>
            <person name="Cock J.M."/>
            <person name="Elias M."/>
            <person name="Gladyshev V.N."/>
            <person name="Groth M."/>
            <person name="Guda C."/>
            <person name="Hadaegh A."/>
            <person name="Iglesias-Rodriguez M.D."/>
            <person name="Jenkins J."/>
            <person name="Jones B.M."/>
            <person name="Lawson T."/>
            <person name="Leese F."/>
            <person name="Lindquist E."/>
            <person name="Lobanov A."/>
            <person name="Lomsadze A."/>
            <person name="Malik S.B."/>
            <person name="Marsh M.E."/>
            <person name="Mackinder L."/>
            <person name="Mock T."/>
            <person name="Mueller-Roeber B."/>
            <person name="Pagarete A."/>
            <person name="Parker M."/>
            <person name="Probert I."/>
            <person name="Quesneville H."/>
            <person name="Raines C."/>
            <person name="Rensing S.A."/>
            <person name="Riano-Pachon D.M."/>
            <person name="Richier S."/>
            <person name="Rokitta S."/>
            <person name="Shiraiwa Y."/>
            <person name="Soanes D.M."/>
            <person name="van der Giezen M."/>
            <person name="Wahlund T.M."/>
            <person name="Williams B."/>
            <person name="Wilson W."/>
            <person name="Wolfe G."/>
            <person name="Wurch L.L."/>
        </authorList>
    </citation>
    <scope>NUCLEOTIDE SEQUENCE</scope>
</reference>
<dbReference type="AlphaFoldDB" id="A0A0D3J1W0"/>
<dbReference type="Proteomes" id="UP000013827">
    <property type="component" value="Unassembled WGS sequence"/>
</dbReference>
<keyword evidence="4" id="KW-1185">Reference proteome</keyword>
<evidence type="ECO:0000313" key="4">
    <source>
        <dbReference type="Proteomes" id="UP000013827"/>
    </source>
</evidence>
<dbReference type="HOGENOM" id="CLU_074949_0_0_1"/>
<evidence type="ECO:0000256" key="1">
    <source>
        <dbReference type="RuleBase" id="RU003682"/>
    </source>
</evidence>
<keyword evidence="1" id="KW-0408">Iron</keyword>
<dbReference type="InterPro" id="IPR005123">
    <property type="entry name" value="Oxoglu/Fe-dep_dioxygenase_dom"/>
</dbReference>
<dbReference type="GeneID" id="17263642"/>
<dbReference type="OMA" id="HYNQTET"/>
<reference evidence="3" key="2">
    <citation type="submission" date="2024-10" db="UniProtKB">
        <authorList>
            <consortium name="EnsemblProtists"/>
        </authorList>
    </citation>
    <scope>IDENTIFICATION</scope>
</reference>
<dbReference type="KEGG" id="ehx:EMIHUDRAFT_361697"/>
<name>A0A0D3J1W0_EMIH1</name>
<keyword evidence="1" id="KW-0560">Oxidoreductase</keyword>
<accession>A0A0D3J1W0</accession>
<sequence length="308" mass="32666">MWMAVQCVTTSTSTADDSCASADTSSSSASASDIGSLVNLEAFPIEDVSRPFLAAARTALFETGVASFPDFLRPAAVAAAAGEATLASPTAFVTDSEHNAWQTERNTSLPADHLANLFMRTRVASVATDEIGPTLKRLYEAPELLAFLSALLQRPLFRLDDPIGACTINVFREGWHHAWHFDEAEFTVTLSLQAADEGGHFVFTPPLRTSADDPANAAVASVLRAQTEHAFSLPGDGTGESGGAAVPVRTAPFAPGTLQVFAGRDSFHAVTPTRGPRERLVAVLCFASRPGVRNSPAVQQMFWGRTSS</sequence>
<comment type="similarity">
    <text evidence="1">Belongs to the iron/ascorbate-dependent oxidoreductase family.</text>
</comment>
<dbReference type="KEGG" id="ehx:EMIHUDRAFT_369980"/>
<protein>
    <recommendedName>
        <fullName evidence="2">Fe2OG dioxygenase domain-containing protein</fullName>
    </recommendedName>
</protein>
<dbReference type="RefSeq" id="XP_005790857.1">
    <property type="nucleotide sequence ID" value="XM_005790800.1"/>
</dbReference>